<keyword evidence="2" id="KW-1185">Reference proteome</keyword>
<evidence type="ECO:0000313" key="1">
    <source>
        <dbReference type="EMBL" id="TWP49966.1"/>
    </source>
</evidence>
<reference evidence="1 2" key="1">
    <citation type="submission" date="2019-07" db="EMBL/GenBank/DDBJ databases">
        <title>Lentzea xizangensis sp. nov., isolated from Qinghai-Tibetan Plateau Soils.</title>
        <authorList>
            <person name="Huang J."/>
        </authorList>
    </citation>
    <scope>NUCLEOTIDE SEQUENCE [LARGE SCALE GENOMIC DNA]</scope>
    <source>
        <strain evidence="1 2">FXJ1.1311</strain>
    </source>
</reference>
<gene>
    <name evidence="1" type="ORF">FKR81_22300</name>
</gene>
<name>A0A563EQY3_9PSEU</name>
<dbReference type="Proteomes" id="UP000316639">
    <property type="component" value="Unassembled WGS sequence"/>
</dbReference>
<organism evidence="1 2">
    <name type="scientific">Lentzea tibetensis</name>
    <dbReference type="NCBI Taxonomy" id="2591470"/>
    <lineage>
        <taxon>Bacteria</taxon>
        <taxon>Bacillati</taxon>
        <taxon>Actinomycetota</taxon>
        <taxon>Actinomycetes</taxon>
        <taxon>Pseudonocardiales</taxon>
        <taxon>Pseudonocardiaceae</taxon>
        <taxon>Lentzea</taxon>
    </lineage>
</organism>
<dbReference type="AlphaFoldDB" id="A0A563EQY3"/>
<comment type="caution">
    <text evidence="1">The sequence shown here is derived from an EMBL/GenBank/DDBJ whole genome shotgun (WGS) entry which is preliminary data.</text>
</comment>
<protein>
    <submittedName>
        <fullName evidence="1">DUF664 domain-containing protein</fullName>
    </submittedName>
</protein>
<dbReference type="RefSeq" id="WP_146354066.1">
    <property type="nucleotide sequence ID" value="NZ_VOBR01000014.1"/>
</dbReference>
<dbReference type="InterPro" id="IPR007061">
    <property type="entry name" value="MST-like"/>
</dbReference>
<dbReference type="EMBL" id="VOBR01000014">
    <property type="protein sequence ID" value="TWP49966.1"/>
    <property type="molecule type" value="Genomic_DNA"/>
</dbReference>
<dbReference type="InterPro" id="IPR034660">
    <property type="entry name" value="DinB/YfiT-like"/>
</dbReference>
<dbReference type="Gene3D" id="1.20.120.450">
    <property type="entry name" value="dinb family like domain"/>
    <property type="match status" value="1"/>
</dbReference>
<proteinExistence type="predicted"/>
<dbReference type="OrthoDB" id="4548523at2"/>
<evidence type="ECO:0000313" key="2">
    <source>
        <dbReference type="Proteomes" id="UP000316639"/>
    </source>
</evidence>
<accession>A0A563EQY3</accession>
<sequence>MPTLVRDVVDEKDALLAFLTEQRGALRRSVLGLTDAQALEKPGVSALTLAALLRHAAIVERNWTGILIGKPSEGVSGFDVPEGATVADLLADLAAAAAETEAAVAGVDLSAPVDIGHGVVPAGTFRSGRWIVLHLIEEFARHAGHADIIRESLDGADAVRLVLQSGDWPELPDLLRRAGYSI</sequence>
<dbReference type="Pfam" id="PF04978">
    <property type="entry name" value="MST"/>
    <property type="match status" value="1"/>
</dbReference>
<dbReference type="SUPFAM" id="SSF109854">
    <property type="entry name" value="DinB/YfiT-like putative metalloenzymes"/>
    <property type="match status" value="1"/>
</dbReference>